<keyword evidence="1" id="KW-0433">Leucine-rich repeat</keyword>
<proteinExistence type="evidence at transcript level"/>
<feature type="signal peptide" evidence="4">
    <location>
        <begin position="1"/>
        <end position="24"/>
    </location>
</feature>
<accession>I3T117</accession>
<dbReference type="Pfam" id="PF00560">
    <property type="entry name" value="LRR_1"/>
    <property type="match status" value="2"/>
</dbReference>
<dbReference type="EMBL" id="BT146415">
    <property type="protein sequence ID" value="AFK46209.1"/>
    <property type="molecule type" value="mRNA"/>
</dbReference>
<evidence type="ECO:0000256" key="2">
    <source>
        <dbReference type="ARBA" id="ARBA00022729"/>
    </source>
</evidence>
<name>I3T117_LOTJA</name>
<keyword evidence="2 4" id="KW-0732">Signal</keyword>
<dbReference type="PANTHER" id="PTHR47988">
    <property type="entry name" value="SOMATIC EMBRYOGENESIS RECEPTOR KINASE 1"/>
    <property type="match status" value="1"/>
</dbReference>
<feature type="domain" description="Leucine-rich repeat-containing N-terminal plant-type" evidence="5">
    <location>
        <begin position="25"/>
        <end position="65"/>
    </location>
</feature>
<dbReference type="Pfam" id="PF08263">
    <property type="entry name" value="LRRNT_2"/>
    <property type="match status" value="1"/>
</dbReference>
<evidence type="ECO:0000256" key="4">
    <source>
        <dbReference type="SAM" id="SignalP"/>
    </source>
</evidence>
<sequence length="155" mass="16881">MGFSASLLLFPLLFFLLNPTWVHGNAELRALIDMKASLDPEGHHLRSWTINSNPCGGSFEGVACNEKGQVANISLQGKGLPGKLSPAIAELKHLTGLYLHYNSLNGEIPREVANLTKLSDLYLNVNHLSGEIPPEIGRMESLQGTMIQQLAQVSH</sequence>
<feature type="chain" id="PRO_5003679920" description="Leucine-rich repeat-containing N-terminal plant-type domain-containing protein" evidence="4">
    <location>
        <begin position="25"/>
        <end position="155"/>
    </location>
</feature>
<dbReference type="InterPro" id="IPR032675">
    <property type="entry name" value="LRR_dom_sf"/>
</dbReference>
<protein>
    <recommendedName>
        <fullName evidence="5">Leucine-rich repeat-containing N-terminal plant-type domain-containing protein</fullName>
    </recommendedName>
</protein>
<evidence type="ECO:0000259" key="5">
    <source>
        <dbReference type="Pfam" id="PF08263"/>
    </source>
</evidence>
<dbReference type="AlphaFoldDB" id="I3T117"/>
<dbReference type="Gene3D" id="3.80.10.10">
    <property type="entry name" value="Ribonuclease Inhibitor"/>
    <property type="match status" value="1"/>
</dbReference>
<evidence type="ECO:0000256" key="1">
    <source>
        <dbReference type="ARBA" id="ARBA00022614"/>
    </source>
</evidence>
<dbReference type="InterPro" id="IPR013210">
    <property type="entry name" value="LRR_N_plant-typ"/>
</dbReference>
<keyword evidence="3" id="KW-0677">Repeat</keyword>
<dbReference type="FunFam" id="3.80.10.10:FF:000379">
    <property type="entry name" value="Protein NSP-INTERACTING KINASE 2"/>
    <property type="match status" value="1"/>
</dbReference>
<dbReference type="InterPro" id="IPR001611">
    <property type="entry name" value="Leu-rich_rpt"/>
</dbReference>
<dbReference type="SUPFAM" id="SSF52058">
    <property type="entry name" value="L domain-like"/>
    <property type="match status" value="1"/>
</dbReference>
<reference evidence="6" key="1">
    <citation type="submission" date="2012-05" db="EMBL/GenBank/DDBJ databases">
        <authorList>
            <person name="Krishnakumar V."/>
            <person name="Cheung F."/>
            <person name="Xiao Y."/>
            <person name="Chan A."/>
            <person name="Moskal W.A."/>
            <person name="Town C.D."/>
        </authorList>
    </citation>
    <scope>NUCLEOTIDE SEQUENCE</scope>
</reference>
<evidence type="ECO:0000256" key="3">
    <source>
        <dbReference type="ARBA" id="ARBA00022737"/>
    </source>
</evidence>
<organism evidence="6">
    <name type="scientific">Lotus japonicus</name>
    <name type="common">Lotus corniculatus var. japonicus</name>
    <dbReference type="NCBI Taxonomy" id="34305"/>
    <lineage>
        <taxon>Eukaryota</taxon>
        <taxon>Viridiplantae</taxon>
        <taxon>Streptophyta</taxon>
        <taxon>Embryophyta</taxon>
        <taxon>Tracheophyta</taxon>
        <taxon>Spermatophyta</taxon>
        <taxon>Magnoliopsida</taxon>
        <taxon>eudicotyledons</taxon>
        <taxon>Gunneridae</taxon>
        <taxon>Pentapetalae</taxon>
        <taxon>rosids</taxon>
        <taxon>fabids</taxon>
        <taxon>Fabales</taxon>
        <taxon>Fabaceae</taxon>
        <taxon>Papilionoideae</taxon>
        <taxon>50 kb inversion clade</taxon>
        <taxon>NPAAA clade</taxon>
        <taxon>Hologalegina</taxon>
        <taxon>robinioid clade</taxon>
        <taxon>Loteae</taxon>
        <taxon>Lotus</taxon>
    </lineage>
</organism>
<evidence type="ECO:0000313" key="6">
    <source>
        <dbReference type="EMBL" id="AFK46209.1"/>
    </source>
</evidence>